<gene>
    <name evidence="1" type="ORF">BV22DRAFT_1132205</name>
</gene>
<dbReference type="EMBL" id="MU266522">
    <property type="protein sequence ID" value="KAH7921537.1"/>
    <property type="molecule type" value="Genomic_DNA"/>
</dbReference>
<evidence type="ECO:0000313" key="2">
    <source>
        <dbReference type="Proteomes" id="UP000790709"/>
    </source>
</evidence>
<comment type="caution">
    <text evidence="1">The sequence shown here is derived from an EMBL/GenBank/DDBJ whole genome shotgun (WGS) entry which is preliminary data.</text>
</comment>
<protein>
    <submittedName>
        <fullName evidence="1">Uncharacterized protein</fullName>
    </submittedName>
</protein>
<sequence>MPVNQSRAKTQMGQQASGASDTVVHDARSDDVVIPVIGETGVGKSTFINAAAGKTAIPVGHDWNSYTEHIRHIAVPHPNDPSRRVVFVDAPGFNNTYAAGAGDLDIFDRLTSWLRNSYSESTKISGFIYPQDVSQDSVVGTPLRNMLAKLKKLSCFNGTQSLILATTNGVAGRRRVFINAVAGGCVTKVDSGIFSCTSRVSDSKVLHPDDPTCPVVPVDTPGFNDSSTRDDADTLKRMIEWLEHRPQGTKLVGFIYPHEITQTRIDLSPAVVTPMKFRPQAGVLRNIVLATTKWSEVLSDVGQRYESQLTETYWKDLLLQRMQTTRFTDTRESAWEIIDLVLQQESVDSSLLEQELVQVMTRLPRKTPPSAPIATRCMQWNG</sequence>
<accession>A0ACB8B7Y7</accession>
<name>A0ACB8B7Y7_9AGAM</name>
<proteinExistence type="predicted"/>
<evidence type="ECO:0000313" key="1">
    <source>
        <dbReference type="EMBL" id="KAH7921537.1"/>
    </source>
</evidence>
<organism evidence="1 2">
    <name type="scientific">Leucogyrophana mollusca</name>
    <dbReference type="NCBI Taxonomy" id="85980"/>
    <lineage>
        <taxon>Eukaryota</taxon>
        <taxon>Fungi</taxon>
        <taxon>Dikarya</taxon>
        <taxon>Basidiomycota</taxon>
        <taxon>Agaricomycotina</taxon>
        <taxon>Agaricomycetes</taxon>
        <taxon>Agaricomycetidae</taxon>
        <taxon>Boletales</taxon>
        <taxon>Boletales incertae sedis</taxon>
        <taxon>Leucogyrophana</taxon>
    </lineage>
</organism>
<dbReference type="Proteomes" id="UP000790709">
    <property type="component" value="Unassembled WGS sequence"/>
</dbReference>
<keyword evidence="2" id="KW-1185">Reference proteome</keyword>
<reference evidence="1" key="1">
    <citation type="journal article" date="2021" name="New Phytol.">
        <title>Evolutionary innovations through gain and loss of genes in the ectomycorrhizal Boletales.</title>
        <authorList>
            <person name="Wu G."/>
            <person name="Miyauchi S."/>
            <person name="Morin E."/>
            <person name="Kuo A."/>
            <person name="Drula E."/>
            <person name="Varga T."/>
            <person name="Kohler A."/>
            <person name="Feng B."/>
            <person name="Cao Y."/>
            <person name="Lipzen A."/>
            <person name="Daum C."/>
            <person name="Hundley H."/>
            <person name="Pangilinan J."/>
            <person name="Johnson J."/>
            <person name="Barry K."/>
            <person name="LaButti K."/>
            <person name="Ng V."/>
            <person name="Ahrendt S."/>
            <person name="Min B."/>
            <person name="Choi I.G."/>
            <person name="Park H."/>
            <person name="Plett J.M."/>
            <person name="Magnuson J."/>
            <person name="Spatafora J.W."/>
            <person name="Nagy L.G."/>
            <person name="Henrissat B."/>
            <person name="Grigoriev I.V."/>
            <person name="Yang Z.L."/>
            <person name="Xu J."/>
            <person name="Martin F.M."/>
        </authorList>
    </citation>
    <scope>NUCLEOTIDE SEQUENCE</scope>
    <source>
        <strain evidence="1">KUC20120723A-06</strain>
    </source>
</reference>